<dbReference type="Gene3D" id="3.40.50.300">
    <property type="entry name" value="P-loop containing nucleotide triphosphate hydrolases"/>
    <property type="match status" value="1"/>
</dbReference>
<reference evidence="2" key="1">
    <citation type="journal article" date="2014" name="Front. Microbiol.">
        <title>High frequency of phylogenetically diverse reductive dehalogenase-homologous genes in deep subseafloor sedimentary metagenomes.</title>
        <authorList>
            <person name="Kawai M."/>
            <person name="Futagami T."/>
            <person name="Toyoda A."/>
            <person name="Takaki Y."/>
            <person name="Nishi S."/>
            <person name="Hori S."/>
            <person name="Arai W."/>
            <person name="Tsubouchi T."/>
            <person name="Morono Y."/>
            <person name="Uchiyama I."/>
            <person name="Ito T."/>
            <person name="Fujiyama A."/>
            <person name="Inagaki F."/>
            <person name="Takami H."/>
        </authorList>
    </citation>
    <scope>NUCLEOTIDE SEQUENCE</scope>
    <source>
        <strain evidence="2">Expedition CK06-06</strain>
    </source>
</reference>
<dbReference type="GO" id="GO:0022857">
    <property type="term" value="F:transmembrane transporter activity"/>
    <property type="evidence" value="ECO:0007669"/>
    <property type="project" value="TreeGrafter"/>
</dbReference>
<dbReference type="GO" id="GO:0005524">
    <property type="term" value="F:ATP binding"/>
    <property type="evidence" value="ECO:0007669"/>
    <property type="project" value="InterPro"/>
</dbReference>
<dbReference type="InterPro" id="IPR027417">
    <property type="entry name" value="P-loop_NTPase"/>
</dbReference>
<evidence type="ECO:0000259" key="1">
    <source>
        <dbReference type="Pfam" id="PF00005"/>
    </source>
</evidence>
<accession>X0Y5H4</accession>
<feature type="domain" description="ABC transporter" evidence="1">
    <location>
        <begin position="1"/>
        <end position="24"/>
    </location>
</feature>
<dbReference type="Pfam" id="PF00005">
    <property type="entry name" value="ABC_tran"/>
    <property type="match status" value="1"/>
</dbReference>
<gene>
    <name evidence="2" type="ORF">S01H1_85967</name>
</gene>
<name>X0Y5H4_9ZZZZ</name>
<organism evidence="2">
    <name type="scientific">marine sediment metagenome</name>
    <dbReference type="NCBI Taxonomy" id="412755"/>
    <lineage>
        <taxon>unclassified sequences</taxon>
        <taxon>metagenomes</taxon>
        <taxon>ecological metagenomes</taxon>
    </lineage>
</organism>
<dbReference type="EMBL" id="BARS01059281">
    <property type="protein sequence ID" value="GAG43938.1"/>
    <property type="molecule type" value="Genomic_DNA"/>
</dbReference>
<protein>
    <recommendedName>
        <fullName evidence="1">ABC transporter domain-containing protein</fullName>
    </recommendedName>
</protein>
<feature type="non-terminal residue" evidence="2">
    <location>
        <position position="1"/>
    </location>
</feature>
<dbReference type="AlphaFoldDB" id="X0Y5H4"/>
<dbReference type="GO" id="GO:0005886">
    <property type="term" value="C:plasma membrane"/>
    <property type="evidence" value="ECO:0007669"/>
    <property type="project" value="TreeGrafter"/>
</dbReference>
<dbReference type="SUPFAM" id="SSF52540">
    <property type="entry name" value="P-loop containing nucleoside triphosphate hydrolases"/>
    <property type="match status" value="1"/>
</dbReference>
<feature type="non-terminal residue" evidence="2">
    <location>
        <position position="55"/>
    </location>
</feature>
<dbReference type="InterPro" id="IPR003439">
    <property type="entry name" value="ABC_transporter-like_ATP-bd"/>
</dbReference>
<evidence type="ECO:0000313" key="2">
    <source>
        <dbReference type="EMBL" id="GAG43938.1"/>
    </source>
</evidence>
<comment type="caution">
    <text evidence="2">The sequence shown here is derived from an EMBL/GenBank/DDBJ whole genome shotgun (WGS) entry which is preliminary data.</text>
</comment>
<sequence>KQRVGIARALANNPDLILADEPTANLDSKRGLEVMRLLRRIAIELDKGVVVVSHD</sequence>
<proteinExistence type="predicted"/>
<dbReference type="PANTHER" id="PTHR24220">
    <property type="entry name" value="IMPORT ATP-BINDING PROTEIN"/>
    <property type="match status" value="1"/>
</dbReference>
<dbReference type="GO" id="GO:0016887">
    <property type="term" value="F:ATP hydrolysis activity"/>
    <property type="evidence" value="ECO:0007669"/>
    <property type="project" value="InterPro"/>
</dbReference>
<dbReference type="PANTHER" id="PTHR24220:SF86">
    <property type="entry name" value="ABC TRANSPORTER ABCH.1"/>
    <property type="match status" value="1"/>
</dbReference>
<dbReference type="InterPro" id="IPR015854">
    <property type="entry name" value="ABC_transpr_LolD-like"/>
</dbReference>